<feature type="signal peptide" evidence="1">
    <location>
        <begin position="1"/>
        <end position="15"/>
    </location>
</feature>
<feature type="chain" id="PRO_5036221084" evidence="1">
    <location>
        <begin position="16"/>
        <end position="72"/>
    </location>
</feature>
<sequence length="72" mass="8864">MLILLILSTIVCSEAYRKGYMLRKGSKLEKQHRRSLHEWRKAHKHKHHRKRQSMEFEELLMKMDSFIRPRFG</sequence>
<dbReference type="Proteomes" id="UP000783686">
    <property type="component" value="Unassembled WGS sequence"/>
</dbReference>
<evidence type="ECO:0000313" key="2">
    <source>
        <dbReference type="EMBL" id="CAD5217023.1"/>
    </source>
</evidence>
<keyword evidence="3" id="KW-1185">Reference proteome</keyword>
<gene>
    <name evidence="2" type="ORF">BOKJ2_LOCUS6880</name>
</gene>
<proteinExistence type="predicted"/>
<name>A0A811KLC7_9BILA</name>
<dbReference type="OrthoDB" id="5867862at2759"/>
<comment type="caution">
    <text evidence="2">The sequence shown here is derived from an EMBL/GenBank/DDBJ whole genome shotgun (WGS) entry which is preliminary data.</text>
</comment>
<dbReference type="EMBL" id="CAJFCW020000003">
    <property type="protein sequence ID" value="CAG9106978.1"/>
    <property type="molecule type" value="Genomic_DNA"/>
</dbReference>
<evidence type="ECO:0000313" key="3">
    <source>
        <dbReference type="Proteomes" id="UP000614601"/>
    </source>
</evidence>
<dbReference type="Proteomes" id="UP000614601">
    <property type="component" value="Unassembled WGS sequence"/>
</dbReference>
<dbReference type="AlphaFoldDB" id="A0A811KLC7"/>
<keyword evidence="1" id="KW-0732">Signal</keyword>
<reference evidence="2" key="1">
    <citation type="submission" date="2020-09" db="EMBL/GenBank/DDBJ databases">
        <authorList>
            <person name="Kikuchi T."/>
        </authorList>
    </citation>
    <scope>NUCLEOTIDE SEQUENCE</scope>
    <source>
        <strain evidence="2">SH1</strain>
    </source>
</reference>
<organism evidence="2 3">
    <name type="scientific">Bursaphelenchus okinawaensis</name>
    <dbReference type="NCBI Taxonomy" id="465554"/>
    <lineage>
        <taxon>Eukaryota</taxon>
        <taxon>Metazoa</taxon>
        <taxon>Ecdysozoa</taxon>
        <taxon>Nematoda</taxon>
        <taxon>Chromadorea</taxon>
        <taxon>Rhabditida</taxon>
        <taxon>Tylenchina</taxon>
        <taxon>Tylenchomorpha</taxon>
        <taxon>Aphelenchoidea</taxon>
        <taxon>Aphelenchoididae</taxon>
        <taxon>Bursaphelenchus</taxon>
    </lineage>
</organism>
<protein>
    <submittedName>
        <fullName evidence="2">Uncharacterized protein</fullName>
    </submittedName>
</protein>
<evidence type="ECO:0000256" key="1">
    <source>
        <dbReference type="SAM" id="SignalP"/>
    </source>
</evidence>
<accession>A0A811KLC7</accession>
<dbReference type="EMBL" id="CAJFDH010000003">
    <property type="protein sequence ID" value="CAD5217023.1"/>
    <property type="molecule type" value="Genomic_DNA"/>
</dbReference>